<gene>
    <name evidence="6" type="primary">tatC</name>
</gene>
<reference evidence="6" key="1">
    <citation type="journal article" date="2014" name="Mar. Genomics">
        <title>The mitochondrial genome of the red alga Kappaphycus striatus ('Green Sacol' variety): Complete nucleotide sequence, genome structure and organization, and comparative analysis.</title>
        <authorList>
            <person name="Tablizo F.A."/>
            <person name="Lluisma A.O."/>
        </authorList>
    </citation>
    <scope>NUCLEOTIDE SEQUENCE</scope>
    <source>
        <strain evidence="6">Sacol</strain>
    </source>
</reference>
<feature type="transmembrane region" description="Helical" evidence="5">
    <location>
        <begin position="12"/>
        <end position="41"/>
    </location>
</feature>
<evidence type="ECO:0000256" key="2">
    <source>
        <dbReference type="ARBA" id="ARBA00022692"/>
    </source>
</evidence>
<evidence type="ECO:0000256" key="4">
    <source>
        <dbReference type="ARBA" id="ARBA00023136"/>
    </source>
</evidence>
<evidence type="ECO:0000256" key="3">
    <source>
        <dbReference type="ARBA" id="ARBA00022989"/>
    </source>
</evidence>
<keyword evidence="3 5" id="KW-1133">Transmembrane helix</keyword>
<dbReference type="GeneID" id="19591649"/>
<dbReference type="PROSITE" id="PS51257">
    <property type="entry name" value="PROKAR_LIPOPROTEIN"/>
    <property type="match status" value="1"/>
</dbReference>
<proteinExistence type="predicted"/>
<evidence type="ECO:0000313" key="6">
    <source>
        <dbReference type="EMBL" id="AHG98618.1"/>
    </source>
</evidence>
<name>A0A059T238_9FLOR</name>
<dbReference type="GO" id="GO:0016020">
    <property type="term" value="C:membrane"/>
    <property type="evidence" value="ECO:0007669"/>
    <property type="project" value="UniProtKB-SubCell"/>
</dbReference>
<feature type="transmembrane region" description="Helical" evidence="5">
    <location>
        <begin position="107"/>
        <end position="131"/>
    </location>
</feature>
<dbReference type="InterPro" id="IPR002033">
    <property type="entry name" value="TatC"/>
</dbReference>
<geneLocation type="mitochondrion" evidence="6"/>
<organism evidence="6">
    <name type="scientific">Kappaphycus striatus</name>
    <dbReference type="NCBI Taxonomy" id="88410"/>
    <lineage>
        <taxon>Eukaryota</taxon>
        <taxon>Rhodophyta</taxon>
        <taxon>Florideophyceae</taxon>
        <taxon>Rhodymeniophycidae</taxon>
        <taxon>Gigartinales</taxon>
        <taxon>Solieriaceae</taxon>
        <taxon>Kappaphycus</taxon>
    </lineage>
</organism>
<keyword evidence="2 5" id="KW-0812">Transmembrane</keyword>
<dbReference type="Pfam" id="PF00902">
    <property type="entry name" value="TatC"/>
    <property type="match status" value="1"/>
</dbReference>
<keyword evidence="6" id="KW-0496">Mitochondrion</keyword>
<keyword evidence="4 5" id="KW-0472">Membrane</keyword>
<dbReference type="AlphaFoldDB" id="A0A059T238"/>
<feature type="transmembrane region" description="Helical" evidence="5">
    <location>
        <begin position="192"/>
        <end position="210"/>
    </location>
</feature>
<evidence type="ECO:0000256" key="5">
    <source>
        <dbReference type="SAM" id="Phobius"/>
    </source>
</evidence>
<protein>
    <submittedName>
        <fullName evidence="6">SecY-independent transporter protein</fullName>
    </submittedName>
</protein>
<evidence type="ECO:0000256" key="1">
    <source>
        <dbReference type="ARBA" id="ARBA00004141"/>
    </source>
</evidence>
<dbReference type="EMBL" id="KF833365">
    <property type="protein sequence ID" value="AHG98618.1"/>
    <property type="molecule type" value="Genomic_DNA"/>
</dbReference>
<feature type="transmembrane region" description="Helical" evidence="5">
    <location>
        <begin position="61"/>
        <end position="86"/>
    </location>
</feature>
<feature type="transmembrane region" description="Helical" evidence="5">
    <location>
        <begin position="216"/>
        <end position="237"/>
    </location>
</feature>
<dbReference type="RefSeq" id="YP_009040519.1">
    <property type="nucleotide sequence ID" value="NC_024265.1"/>
</dbReference>
<accession>A0A059T238</accession>
<comment type="subcellular location">
    <subcellularLocation>
        <location evidence="1">Membrane</location>
        <topology evidence="1">Multi-pass membrane protein</topology>
    </subcellularLocation>
</comment>
<sequence length="240" mass="28785">MFRIYTVEFCYRFFYILFSFFGCLTLALIKIDVILLVKIYPFLEFSTEKLLATRVTDLIDVVWILSFYNSLLFIYPLFVYHLIAFLKMGFYKYQIYVLLKVIKLSTLIYMIVFTLLHLYFLPNFFSFLLSWKISSFGNLLNVKTELRITYYIDWILSTECFISSIVYWLSIIMSKVLLIMNLSKIYEKAKRLKKQTLFLTILFLFLLFPSDIYLQFGLLLISSLLIELIFLSLCYMIKNF</sequence>